<proteinExistence type="inferred from homology"/>
<dbReference type="EMBL" id="JAIWYP010000001">
    <property type="protein sequence ID" value="KAH3890256.1"/>
    <property type="molecule type" value="Genomic_DNA"/>
</dbReference>
<organism evidence="5 6">
    <name type="scientific">Dreissena polymorpha</name>
    <name type="common">Zebra mussel</name>
    <name type="synonym">Mytilus polymorpha</name>
    <dbReference type="NCBI Taxonomy" id="45954"/>
    <lineage>
        <taxon>Eukaryota</taxon>
        <taxon>Metazoa</taxon>
        <taxon>Spiralia</taxon>
        <taxon>Lophotrochozoa</taxon>
        <taxon>Mollusca</taxon>
        <taxon>Bivalvia</taxon>
        <taxon>Autobranchia</taxon>
        <taxon>Heteroconchia</taxon>
        <taxon>Euheterodonta</taxon>
        <taxon>Imparidentia</taxon>
        <taxon>Neoheterodontei</taxon>
        <taxon>Myida</taxon>
        <taxon>Dreissenoidea</taxon>
        <taxon>Dreissenidae</taxon>
        <taxon>Dreissena</taxon>
    </lineage>
</organism>
<gene>
    <name evidence="5" type="ORF">DPMN_014330</name>
</gene>
<dbReference type="OrthoDB" id="408631at2759"/>
<evidence type="ECO:0000256" key="2">
    <source>
        <dbReference type="SAM" id="MobiDB-lite"/>
    </source>
</evidence>
<comment type="similarity">
    <text evidence="1">Belongs to the type-B carboxylesterase/lipase family.</text>
</comment>
<reference evidence="5" key="2">
    <citation type="submission" date="2020-11" db="EMBL/GenBank/DDBJ databases">
        <authorList>
            <person name="McCartney M.A."/>
            <person name="Auch B."/>
            <person name="Kono T."/>
            <person name="Mallez S."/>
            <person name="Becker A."/>
            <person name="Gohl D.M."/>
            <person name="Silverstein K.A.T."/>
            <person name="Koren S."/>
            <person name="Bechman K.B."/>
            <person name="Herman A."/>
            <person name="Abrahante J.E."/>
            <person name="Garbe J."/>
        </authorList>
    </citation>
    <scope>NUCLEOTIDE SEQUENCE</scope>
    <source>
        <strain evidence="5">Duluth1</strain>
        <tissue evidence="5">Whole animal</tissue>
    </source>
</reference>
<dbReference type="InterPro" id="IPR029058">
    <property type="entry name" value="AB_hydrolase_fold"/>
</dbReference>
<keyword evidence="6" id="KW-1185">Reference proteome</keyword>
<name>A0A9D4N8Z1_DREPO</name>
<evidence type="ECO:0000256" key="1">
    <source>
        <dbReference type="ARBA" id="ARBA00005964"/>
    </source>
</evidence>
<dbReference type="Gene3D" id="3.40.50.1820">
    <property type="entry name" value="alpha/beta hydrolase"/>
    <property type="match status" value="1"/>
</dbReference>
<dbReference type="SUPFAM" id="SSF53474">
    <property type="entry name" value="alpha/beta-Hydrolases"/>
    <property type="match status" value="1"/>
</dbReference>
<comment type="caution">
    <text evidence="5">The sequence shown here is derived from an EMBL/GenBank/DDBJ whole genome shotgun (WGS) entry which is preliminary data.</text>
</comment>
<evidence type="ECO:0000313" key="5">
    <source>
        <dbReference type="EMBL" id="KAH3890256.1"/>
    </source>
</evidence>
<keyword evidence="3" id="KW-0732">Signal</keyword>
<evidence type="ECO:0000259" key="4">
    <source>
        <dbReference type="Pfam" id="PF00135"/>
    </source>
</evidence>
<protein>
    <recommendedName>
        <fullName evidence="4">Carboxylesterase type B domain-containing protein</fullName>
    </recommendedName>
</protein>
<reference evidence="5" key="1">
    <citation type="journal article" date="2019" name="bioRxiv">
        <title>The Genome of the Zebra Mussel, Dreissena polymorpha: A Resource for Invasive Species Research.</title>
        <authorList>
            <person name="McCartney M.A."/>
            <person name="Auch B."/>
            <person name="Kono T."/>
            <person name="Mallez S."/>
            <person name="Zhang Y."/>
            <person name="Obille A."/>
            <person name="Becker A."/>
            <person name="Abrahante J.E."/>
            <person name="Garbe J."/>
            <person name="Badalamenti J.P."/>
            <person name="Herman A."/>
            <person name="Mangelson H."/>
            <person name="Liachko I."/>
            <person name="Sullivan S."/>
            <person name="Sone E.D."/>
            <person name="Koren S."/>
            <person name="Silverstein K.A.T."/>
            <person name="Beckman K.B."/>
            <person name="Gohl D.M."/>
        </authorList>
    </citation>
    <scope>NUCLEOTIDE SEQUENCE</scope>
    <source>
        <strain evidence="5">Duluth1</strain>
        <tissue evidence="5">Whole animal</tissue>
    </source>
</reference>
<sequence>MVQINMTCISDLFSLVCILAIAKAARPRVSTKLGTMHGYTRTGEFNGKHYAVNEYLGIPYAKPPVGELRFKRPQPFGNLSSPFNATRYGSACPQSDFLKLGMRSTTENCLFLNIFVPQTPKDTEQGHAVMVFIHGGGFKMGTGEMTPGHVLSWFGNVIVLTFNYRIGMFGFLNLGTADAKGNQGLWDQRLALQWVHDNIEEFGGDSGRVTIFGEAAGAISVTMQSMYPANRGLFQNAIAESGTICLNFGLTEDNKFSAKMMSQKLNCNLETDIDVFKCLLEVSPEHIIAFTDKLINTPSEAMEIPFVPTVDGEFFRQHPKDTFNESKQQLNEEIKFLREIRFINGVNGMEGAMWLSMAAGNSDSDIDRIEISDSAMKTLWIPAMLGQEMPGKEIFESVKQLVAYEYTDWQHPKDATEMLVKLTGDVYFNIPALKFSKLHSNSTHAKSWLYSFEPKLDQHLLKTPRWIQKANHGDDLAPVFGYALDYEHFAGLKDYSPPQWEYGLSERIMGYWTNFAKFGDPNGDGPPFWPQYDPETQQNIFIDRQDSIGHNLYAKEVAFWGEVLPSLMDAIDRRPSFSEESPFSHKSTETCDADRKCG</sequence>
<feature type="signal peptide" evidence="3">
    <location>
        <begin position="1"/>
        <end position="24"/>
    </location>
</feature>
<dbReference type="InterPro" id="IPR002018">
    <property type="entry name" value="CarbesteraseB"/>
</dbReference>
<dbReference type="AlphaFoldDB" id="A0A9D4N8Z1"/>
<dbReference type="Proteomes" id="UP000828390">
    <property type="component" value="Unassembled WGS sequence"/>
</dbReference>
<feature type="region of interest" description="Disordered" evidence="2">
    <location>
        <begin position="576"/>
        <end position="598"/>
    </location>
</feature>
<evidence type="ECO:0000256" key="3">
    <source>
        <dbReference type="SAM" id="SignalP"/>
    </source>
</evidence>
<feature type="chain" id="PRO_5038515232" description="Carboxylesterase type B domain-containing protein" evidence="3">
    <location>
        <begin position="25"/>
        <end position="598"/>
    </location>
</feature>
<accession>A0A9D4N8Z1</accession>
<dbReference type="Pfam" id="PF00135">
    <property type="entry name" value="COesterase"/>
    <property type="match status" value="1"/>
</dbReference>
<dbReference type="PANTHER" id="PTHR43903">
    <property type="entry name" value="NEUROLIGIN"/>
    <property type="match status" value="1"/>
</dbReference>
<feature type="domain" description="Carboxylesterase type B" evidence="4">
    <location>
        <begin position="27"/>
        <end position="560"/>
    </location>
</feature>
<dbReference type="InterPro" id="IPR051093">
    <property type="entry name" value="Neuroligin/BSAL"/>
</dbReference>
<evidence type="ECO:0000313" key="6">
    <source>
        <dbReference type="Proteomes" id="UP000828390"/>
    </source>
</evidence>